<comment type="caution">
    <text evidence="2">The sequence shown here is derived from an EMBL/GenBank/DDBJ whole genome shotgun (WGS) entry which is preliminary data.</text>
</comment>
<evidence type="ECO:0008006" key="4">
    <source>
        <dbReference type="Google" id="ProtNLM"/>
    </source>
</evidence>
<dbReference type="PANTHER" id="PTHR47843:SF2">
    <property type="entry name" value="BTB DOMAIN-CONTAINING PROTEIN"/>
    <property type="match status" value="1"/>
</dbReference>
<proteinExistence type="predicted"/>
<reference evidence="2" key="1">
    <citation type="journal article" date="2023" name="Mol. Phylogenet. Evol.">
        <title>Genome-scale phylogeny and comparative genomics of the fungal order Sordariales.</title>
        <authorList>
            <person name="Hensen N."/>
            <person name="Bonometti L."/>
            <person name="Westerberg I."/>
            <person name="Brannstrom I.O."/>
            <person name="Guillou S."/>
            <person name="Cros-Aarteil S."/>
            <person name="Calhoun S."/>
            <person name="Haridas S."/>
            <person name="Kuo A."/>
            <person name="Mondo S."/>
            <person name="Pangilinan J."/>
            <person name="Riley R."/>
            <person name="LaButti K."/>
            <person name="Andreopoulos B."/>
            <person name="Lipzen A."/>
            <person name="Chen C."/>
            <person name="Yan M."/>
            <person name="Daum C."/>
            <person name="Ng V."/>
            <person name="Clum A."/>
            <person name="Steindorff A."/>
            <person name="Ohm R.A."/>
            <person name="Martin F."/>
            <person name="Silar P."/>
            <person name="Natvig D.O."/>
            <person name="Lalanne C."/>
            <person name="Gautier V."/>
            <person name="Ament-Velasquez S.L."/>
            <person name="Kruys A."/>
            <person name="Hutchinson M.I."/>
            <person name="Powell A.J."/>
            <person name="Barry K."/>
            <person name="Miller A.N."/>
            <person name="Grigoriev I.V."/>
            <person name="Debuchy R."/>
            <person name="Gladieux P."/>
            <person name="Hiltunen Thoren M."/>
            <person name="Johannesson H."/>
        </authorList>
    </citation>
    <scope>NUCLEOTIDE SEQUENCE</scope>
    <source>
        <strain evidence="2">CBS 232.78</strain>
    </source>
</reference>
<dbReference type="Gene3D" id="3.30.710.10">
    <property type="entry name" value="Potassium Channel Kv1.1, Chain A"/>
    <property type="match status" value="1"/>
</dbReference>
<evidence type="ECO:0000256" key="1">
    <source>
        <dbReference type="SAM" id="MobiDB-lite"/>
    </source>
</evidence>
<name>A0AAE0U3A3_9PEZI</name>
<keyword evidence="3" id="KW-1185">Reference proteome</keyword>
<evidence type="ECO:0000313" key="3">
    <source>
        <dbReference type="Proteomes" id="UP001285441"/>
    </source>
</evidence>
<dbReference type="InterPro" id="IPR011333">
    <property type="entry name" value="SKP1/BTB/POZ_sf"/>
</dbReference>
<feature type="compositionally biased region" description="Low complexity" evidence="1">
    <location>
        <begin position="34"/>
        <end position="48"/>
    </location>
</feature>
<dbReference type="Proteomes" id="UP001285441">
    <property type="component" value="Unassembled WGS sequence"/>
</dbReference>
<gene>
    <name evidence="2" type="ORF">B0H63DRAFT_463335</name>
</gene>
<dbReference type="AlphaFoldDB" id="A0AAE0U3A3"/>
<dbReference type="CDD" id="cd18186">
    <property type="entry name" value="BTB_POZ_ZBTB_KLHL-like"/>
    <property type="match status" value="1"/>
</dbReference>
<evidence type="ECO:0000313" key="2">
    <source>
        <dbReference type="EMBL" id="KAK3389287.1"/>
    </source>
</evidence>
<accession>A0AAE0U3A3</accession>
<dbReference type="PANTHER" id="PTHR47843">
    <property type="entry name" value="BTB DOMAIN-CONTAINING PROTEIN-RELATED"/>
    <property type="match status" value="1"/>
</dbReference>
<dbReference type="SUPFAM" id="SSF54695">
    <property type="entry name" value="POZ domain"/>
    <property type="match status" value="1"/>
</dbReference>
<reference evidence="2" key="2">
    <citation type="submission" date="2023-06" db="EMBL/GenBank/DDBJ databases">
        <authorList>
            <consortium name="Lawrence Berkeley National Laboratory"/>
            <person name="Haridas S."/>
            <person name="Hensen N."/>
            <person name="Bonometti L."/>
            <person name="Westerberg I."/>
            <person name="Brannstrom I.O."/>
            <person name="Guillou S."/>
            <person name="Cros-Aarteil S."/>
            <person name="Calhoun S."/>
            <person name="Kuo A."/>
            <person name="Mondo S."/>
            <person name="Pangilinan J."/>
            <person name="Riley R."/>
            <person name="LaButti K."/>
            <person name="Andreopoulos B."/>
            <person name="Lipzen A."/>
            <person name="Chen C."/>
            <person name="Yanf M."/>
            <person name="Daum C."/>
            <person name="Ng V."/>
            <person name="Clum A."/>
            <person name="Steindorff A."/>
            <person name="Ohm R."/>
            <person name="Martin F."/>
            <person name="Silar P."/>
            <person name="Natvig D."/>
            <person name="Lalanne C."/>
            <person name="Gautier V."/>
            <person name="Ament-velasquez S.L."/>
            <person name="Kruys A."/>
            <person name="Hutchinson M.I."/>
            <person name="Powell A.J."/>
            <person name="Barry K."/>
            <person name="Miller A.N."/>
            <person name="Grigoriev I.V."/>
            <person name="Debuchy R."/>
            <person name="Gladieux P."/>
            <person name="Thoren M.H."/>
            <person name="Johannesson H."/>
        </authorList>
    </citation>
    <scope>NUCLEOTIDE SEQUENCE</scope>
    <source>
        <strain evidence="2">CBS 232.78</strain>
    </source>
</reference>
<feature type="region of interest" description="Disordered" evidence="1">
    <location>
        <begin position="18"/>
        <end position="50"/>
    </location>
</feature>
<organism evidence="2 3">
    <name type="scientific">Podospora didyma</name>
    <dbReference type="NCBI Taxonomy" id="330526"/>
    <lineage>
        <taxon>Eukaryota</taxon>
        <taxon>Fungi</taxon>
        <taxon>Dikarya</taxon>
        <taxon>Ascomycota</taxon>
        <taxon>Pezizomycotina</taxon>
        <taxon>Sordariomycetes</taxon>
        <taxon>Sordariomycetidae</taxon>
        <taxon>Sordariales</taxon>
        <taxon>Podosporaceae</taxon>
        <taxon>Podospora</taxon>
    </lineage>
</organism>
<protein>
    <recommendedName>
        <fullName evidence="4">BTB domain-containing protein</fullName>
    </recommendedName>
</protein>
<sequence>MGNQKRNFHEFCDCVDSSSQSSVPVAAPAPTPPSSSTSVPPSVSTSVSPPVPAAVRLGTVEPMDRIVKVRVGDKNSTENPARLFCLSEFLLRESSSYFRTTLMCCWRNAGRGSLDLWDDDPAAFDLFVHWLYAKRSERDANPSQPNLARVQVSVATAKPITDKASFRAYLNLYLFGSMYCIDDSMSAAVNIVRAYLCDTPRHEVHDIQDDYRRLGRGIKHEHDIEGEWIFSTDSRDESSMVTVLWDYFVQQRLGPNCNPGTPQEI</sequence>
<dbReference type="EMBL" id="JAULSW010000002">
    <property type="protein sequence ID" value="KAK3389287.1"/>
    <property type="molecule type" value="Genomic_DNA"/>
</dbReference>